<comment type="caution">
    <text evidence="16">The sequence shown here is derived from an EMBL/GenBank/DDBJ whole genome shotgun (WGS) entry which is preliminary data.</text>
</comment>
<dbReference type="AlphaFoldDB" id="A0A0C2BKU4"/>
<evidence type="ECO:0000256" key="2">
    <source>
        <dbReference type="ARBA" id="ARBA00004141"/>
    </source>
</evidence>
<evidence type="ECO:0000256" key="11">
    <source>
        <dbReference type="ARBA" id="ARBA00023012"/>
    </source>
</evidence>
<dbReference type="Gene3D" id="1.10.287.130">
    <property type="match status" value="1"/>
</dbReference>
<accession>A0A0C2BKU4</accession>
<dbReference type="SUPFAM" id="SSF55874">
    <property type="entry name" value="ATPase domain of HSP90 chaperone/DNA topoisomerase II/histidine kinase"/>
    <property type="match status" value="1"/>
</dbReference>
<reference evidence="16 17" key="1">
    <citation type="submission" date="2014-12" db="EMBL/GenBank/DDBJ databases">
        <title>Denitrispirillum autotrophicum gen. nov., sp. nov., Denitrifying, Facultatively Autotrophic Bacteria Isolated from Rice Paddy Soil.</title>
        <authorList>
            <person name="Ishii S."/>
            <person name="Ashida N."/>
            <person name="Ohno H."/>
            <person name="Otsuka S."/>
            <person name="Yokota A."/>
            <person name="Senoo K."/>
        </authorList>
    </citation>
    <scope>NUCLEOTIDE SEQUENCE [LARGE SCALE GENOMIC DNA]</scope>
    <source>
        <strain evidence="16 17">TSA66</strain>
    </source>
</reference>
<evidence type="ECO:0000256" key="8">
    <source>
        <dbReference type="ARBA" id="ARBA00022777"/>
    </source>
</evidence>
<comment type="subcellular location">
    <subcellularLocation>
        <location evidence="2">Membrane</location>
        <topology evidence="2">Multi-pass membrane protein</topology>
    </subcellularLocation>
</comment>
<feature type="transmembrane region" description="Helical" evidence="14">
    <location>
        <begin position="87"/>
        <end position="108"/>
    </location>
</feature>
<dbReference type="PRINTS" id="PR00344">
    <property type="entry name" value="BCTRLSENSOR"/>
</dbReference>
<dbReference type="Gene3D" id="1.20.120.620">
    <property type="entry name" value="Backbone structure of the membrane domain of e. Coli histidine kinase receptor kdpd"/>
    <property type="match status" value="1"/>
</dbReference>
<dbReference type="InterPro" id="IPR036890">
    <property type="entry name" value="HATPase_C_sf"/>
</dbReference>
<dbReference type="EC" id="2.7.13.3" evidence="3"/>
<sequence length="502" mass="54381">MNYGAKTKAQSYGVAVAACVATAAIASLLQEFLDSANIVMIFLLTVFLTARWLGRGPAVMAAFLCVALFDVFFVPPRFSFAVSDVQYLVTFAVMLAVGLATAGLTAGLQQQAEAARQRELQAQGLYELARELSGIVSMEQLAEPVDRYLAHLRCMASLHLLDDRGHFPSLGSRPVQLRFAIMAMQQQRAMEMDAGDNLSWLVLPLKGATRMRGVMILSSRHPMVVNDDHQLVGAVASLVALTLDRLHYVEVAHASQLEVSAERLRSSVLSALSHDLRTPLTALVGMADTLALSAEPMRLEARSMAAAIREQARDMGRLLSNLLDMAKLQAGKVQLNREWQLIEDVVSSSLNLMRTVLAGHKLTVELVPNMPLVEFDAVLLERVLCNLLENAAKYSPPGTQVQIRTFVDNEQVGLSVCDRGPGFPPDQIDRVFGMFERGQQESSTPGVGLGLAICRSIVEAHGGTIEAANRTGGGACVNVRLPRGKPPAIEDETAEADEEAKP</sequence>
<evidence type="ECO:0000256" key="7">
    <source>
        <dbReference type="ARBA" id="ARBA00022741"/>
    </source>
</evidence>
<dbReference type="Pfam" id="PF00512">
    <property type="entry name" value="HisKA"/>
    <property type="match status" value="1"/>
</dbReference>
<evidence type="ECO:0000313" key="17">
    <source>
        <dbReference type="Proteomes" id="UP000031572"/>
    </source>
</evidence>
<dbReference type="RefSeq" id="WP_040039523.1">
    <property type="nucleotide sequence ID" value="NZ_JWJG01000028.1"/>
</dbReference>
<dbReference type="CDD" id="cd00075">
    <property type="entry name" value="HATPase"/>
    <property type="match status" value="1"/>
</dbReference>
<feature type="domain" description="Histidine kinase" evidence="15">
    <location>
        <begin position="271"/>
        <end position="485"/>
    </location>
</feature>
<dbReference type="FunFam" id="3.30.565.10:FF:000042">
    <property type="entry name" value="Two-component sensor histidine kinase KdpD"/>
    <property type="match status" value="1"/>
</dbReference>
<feature type="transmembrane region" description="Helical" evidence="14">
    <location>
        <begin position="35"/>
        <end position="53"/>
    </location>
</feature>
<keyword evidence="8" id="KW-0418">Kinase</keyword>
<keyword evidence="11" id="KW-0902">Two-component regulatory system</keyword>
<keyword evidence="12 14" id="KW-0472">Membrane</keyword>
<comment type="catalytic activity">
    <reaction evidence="1">
        <text>ATP + protein L-histidine = ADP + protein N-phospho-L-histidine.</text>
        <dbReference type="EC" id="2.7.13.3"/>
    </reaction>
</comment>
<dbReference type="PANTHER" id="PTHR45569">
    <property type="entry name" value="SENSOR PROTEIN KDPD"/>
    <property type="match status" value="1"/>
</dbReference>
<evidence type="ECO:0000256" key="3">
    <source>
        <dbReference type="ARBA" id="ARBA00012438"/>
    </source>
</evidence>
<dbReference type="InterPro" id="IPR036097">
    <property type="entry name" value="HisK_dim/P_sf"/>
</dbReference>
<evidence type="ECO:0000256" key="12">
    <source>
        <dbReference type="ARBA" id="ARBA00023136"/>
    </source>
</evidence>
<evidence type="ECO:0000256" key="10">
    <source>
        <dbReference type="ARBA" id="ARBA00022989"/>
    </source>
</evidence>
<dbReference type="SUPFAM" id="SSF47384">
    <property type="entry name" value="Homodimeric domain of signal transducing histidine kinase"/>
    <property type="match status" value="1"/>
</dbReference>
<evidence type="ECO:0000256" key="14">
    <source>
        <dbReference type="SAM" id="Phobius"/>
    </source>
</evidence>
<evidence type="ECO:0000259" key="15">
    <source>
        <dbReference type="PROSITE" id="PS50109"/>
    </source>
</evidence>
<dbReference type="CDD" id="cd00082">
    <property type="entry name" value="HisKA"/>
    <property type="match status" value="1"/>
</dbReference>
<name>A0A0C2BKU4_9BURK</name>
<keyword evidence="6 14" id="KW-0812">Transmembrane</keyword>
<dbReference type="SMART" id="SM00388">
    <property type="entry name" value="HisKA"/>
    <property type="match status" value="1"/>
</dbReference>
<dbReference type="Gene3D" id="3.30.565.10">
    <property type="entry name" value="Histidine kinase-like ATPase, C-terminal domain"/>
    <property type="match status" value="1"/>
</dbReference>
<evidence type="ECO:0000256" key="1">
    <source>
        <dbReference type="ARBA" id="ARBA00000085"/>
    </source>
</evidence>
<evidence type="ECO:0000256" key="13">
    <source>
        <dbReference type="SAM" id="MobiDB-lite"/>
    </source>
</evidence>
<dbReference type="InterPro" id="IPR052023">
    <property type="entry name" value="Histidine_kinase_KdpD"/>
</dbReference>
<dbReference type="PANTHER" id="PTHR45569:SF1">
    <property type="entry name" value="SENSOR PROTEIN KDPD"/>
    <property type="match status" value="1"/>
</dbReference>
<dbReference type="Pfam" id="PF13493">
    <property type="entry name" value="DUF4118"/>
    <property type="match status" value="1"/>
</dbReference>
<feature type="region of interest" description="Disordered" evidence="13">
    <location>
        <begin position="483"/>
        <end position="502"/>
    </location>
</feature>
<dbReference type="PROSITE" id="PS50109">
    <property type="entry name" value="HIS_KIN"/>
    <property type="match status" value="1"/>
</dbReference>
<organism evidence="16 17">
    <name type="scientific">Noviherbaspirillum autotrophicum</name>
    <dbReference type="NCBI Taxonomy" id="709839"/>
    <lineage>
        <taxon>Bacteria</taxon>
        <taxon>Pseudomonadati</taxon>
        <taxon>Pseudomonadota</taxon>
        <taxon>Betaproteobacteria</taxon>
        <taxon>Burkholderiales</taxon>
        <taxon>Oxalobacteraceae</taxon>
        <taxon>Noviherbaspirillum</taxon>
    </lineage>
</organism>
<dbReference type="InterPro" id="IPR029016">
    <property type="entry name" value="GAF-like_dom_sf"/>
</dbReference>
<dbReference type="Gene3D" id="3.30.450.40">
    <property type="match status" value="1"/>
</dbReference>
<dbReference type="Pfam" id="PF02518">
    <property type="entry name" value="HATPase_c"/>
    <property type="match status" value="1"/>
</dbReference>
<dbReference type="GO" id="GO:0000155">
    <property type="term" value="F:phosphorelay sensor kinase activity"/>
    <property type="evidence" value="ECO:0007669"/>
    <property type="project" value="InterPro"/>
</dbReference>
<dbReference type="OrthoDB" id="9806130at2"/>
<feature type="transmembrane region" description="Helical" evidence="14">
    <location>
        <begin position="12"/>
        <end position="29"/>
    </location>
</feature>
<dbReference type="SMART" id="SM00387">
    <property type="entry name" value="HATPase_c"/>
    <property type="match status" value="1"/>
</dbReference>
<proteinExistence type="predicted"/>
<dbReference type="InterPro" id="IPR038318">
    <property type="entry name" value="KdpD_sf"/>
</dbReference>
<dbReference type="InterPro" id="IPR025201">
    <property type="entry name" value="KdpD_TM"/>
</dbReference>
<keyword evidence="10 14" id="KW-1133">Transmembrane helix</keyword>
<keyword evidence="4" id="KW-0597">Phosphoprotein</keyword>
<dbReference type="InterPro" id="IPR003594">
    <property type="entry name" value="HATPase_dom"/>
</dbReference>
<dbReference type="GO" id="GO:0042802">
    <property type="term" value="F:identical protein binding"/>
    <property type="evidence" value="ECO:0007669"/>
    <property type="project" value="UniProtKB-ARBA"/>
</dbReference>
<dbReference type="InterPro" id="IPR005467">
    <property type="entry name" value="His_kinase_dom"/>
</dbReference>
<dbReference type="Proteomes" id="UP000031572">
    <property type="component" value="Unassembled WGS sequence"/>
</dbReference>
<keyword evidence="17" id="KW-1185">Reference proteome</keyword>
<evidence type="ECO:0000256" key="4">
    <source>
        <dbReference type="ARBA" id="ARBA00022553"/>
    </source>
</evidence>
<dbReference type="SUPFAM" id="SSF55781">
    <property type="entry name" value="GAF domain-like"/>
    <property type="match status" value="1"/>
</dbReference>
<evidence type="ECO:0000256" key="6">
    <source>
        <dbReference type="ARBA" id="ARBA00022692"/>
    </source>
</evidence>
<dbReference type="GO" id="GO:0005524">
    <property type="term" value="F:ATP binding"/>
    <property type="evidence" value="ECO:0007669"/>
    <property type="project" value="UniProtKB-KW"/>
</dbReference>
<keyword evidence="7" id="KW-0547">Nucleotide-binding</keyword>
<evidence type="ECO:0000256" key="9">
    <source>
        <dbReference type="ARBA" id="ARBA00022840"/>
    </source>
</evidence>
<gene>
    <name evidence="16" type="ORF">TSA66_07090</name>
</gene>
<feature type="transmembrane region" description="Helical" evidence="14">
    <location>
        <begin position="58"/>
        <end position="75"/>
    </location>
</feature>
<dbReference type="STRING" id="709839.TSA66_07090"/>
<dbReference type="InterPro" id="IPR004358">
    <property type="entry name" value="Sig_transdc_His_kin-like_C"/>
</dbReference>
<keyword evidence="5" id="KW-0808">Transferase</keyword>
<dbReference type="GO" id="GO:0005886">
    <property type="term" value="C:plasma membrane"/>
    <property type="evidence" value="ECO:0007669"/>
    <property type="project" value="TreeGrafter"/>
</dbReference>
<feature type="compositionally biased region" description="Acidic residues" evidence="13">
    <location>
        <begin position="489"/>
        <end position="502"/>
    </location>
</feature>
<dbReference type="InterPro" id="IPR003661">
    <property type="entry name" value="HisK_dim/P_dom"/>
</dbReference>
<dbReference type="EMBL" id="JWJG01000028">
    <property type="protein sequence ID" value="KIF80624.1"/>
    <property type="molecule type" value="Genomic_DNA"/>
</dbReference>
<dbReference type="PROSITE" id="PS51257">
    <property type="entry name" value="PROKAR_LIPOPROTEIN"/>
    <property type="match status" value="1"/>
</dbReference>
<keyword evidence="9" id="KW-0067">ATP-binding</keyword>
<evidence type="ECO:0000256" key="5">
    <source>
        <dbReference type="ARBA" id="ARBA00022679"/>
    </source>
</evidence>
<protein>
    <recommendedName>
        <fullName evidence="3">histidine kinase</fullName>
        <ecNumber evidence="3">2.7.13.3</ecNumber>
    </recommendedName>
</protein>
<evidence type="ECO:0000313" key="16">
    <source>
        <dbReference type="EMBL" id="KIF80624.1"/>
    </source>
</evidence>